<dbReference type="PANTHER" id="PTHR43583">
    <property type="entry name" value="2-IMINOACETATE SYNTHASE"/>
    <property type="match status" value="1"/>
</dbReference>
<comment type="caution">
    <text evidence="1">The sequence shown here is derived from an EMBL/GenBank/DDBJ whole genome shotgun (WGS) entry which is preliminary data.</text>
</comment>
<accession>A0A2H0BXS6</accession>
<evidence type="ECO:0000313" key="2">
    <source>
        <dbReference type="Proteomes" id="UP000231021"/>
    </source>
</evidence>
<dbReference type="AlphaFoldDB" id="A0A2H0BXS6"/>
<dbReference type="Proteomes" id="UP000231021">
    <property type="component" value="Unassembled WGS sequence"/>
</dbReference>
<organism evidence="1 2">
    <name type="scientific">Candidatus Roizmanbacteria bacterium CG22_combo_CG10-13_8_21_14_all_35_9</name>
    <dbReference type="NCBI Taxonomy" id="1974861"/>
    <lineage>
        <taxon>Bacteria</taxon>
        <taxon>Candidatus Roizmaniibacteriota</taxon>
    </lineage>
</organism>
<dbReference type="Gene3D" id="3.20.20.70">
    <property type="entry name" value="Aldolase class I"/>
    <property type="match status" value="1"/>
</dbReference>
<sequence length="130" mass="15268">MVLWQETYHPETYRKLHPENTQKANMDYHLDAFDRAVQAGLKKVSIAFLGRIYDWKYEILALCTHGKYLEEQYGIPPFVIGTPRWRYAEGCAIKNEPYDYPDDAWLLAAAIYKLVFQNSLPWFSIGCHSF</sequence>
<proteinExistence type="predicted"/>
<dbReference type="EMBL" id="PCTB01000073">
    <property type="protein sequence ID" value="PIP62496.1"/>
    <property type="molecule type" value="Genomic_DNA"/>
</dbReference>
<dbReference type="InterPro" id="IPR058240">
    <property type="entry name" value="rSAM_sf"/>
</dbReference>
<evidence type="ECO:0000313" key="1">
    <source>
        <dbReference type="EMBL" id="PIP62496.1"/>
    </source>
</evidence>
<reference evidence="1 2" key="1">
    <citation type="submission" date="2017-09" db="EMBL/GenBank/DDBJ databases">
        <title>Depth-based differentiation of microbial function through sediment-hosted aquifers and enrichment of novel symbionts in the deep terrestrial subsurface.</title>
        <authorList>
            <person name="Probst A.J."/>
            <person name="Ladd B."/>
            <person name="Jarett J.K."/>
            <person name="Geller-Mcgrath D.E."/>
            <person name="Sieber C.M."/>
            <person name="Emerson J.B."/>
            <person name="Anantharaman K."/>
            <person name="Thomas B.C."/>
            <person name="Malmstrom R."/>
            <person name="Stieglmeier M."/>
            <person name="Klingl A."/>
            <person name="Woyke T."/>
            <person name="Ryan C.M."/>
            <person name="Banfield J.F."/>
        </authorList>
    </citation>
    <scope>NUCLEOTIDE SEQUENCE [LARGE SCALE GENOMIC DNA]</scope>
    <source>
        <strain evidence="1">CG22_combo_CG10-13_8_21_14_all_35_9</strain>
    </source>
</reference>
<dbReference type="PANTHER" id="PTHR43583:SF2">
    <property type="entry name" value="THIAZOLE BIOSYNTHESIS PROTEIN"/>
    <property type="match status" value="1"/>
</dbReference>
<protein>
    <submittedName>
        <fullName evidence="1">Uncharacterized protein</fullName>
    </submittedName>
</protein>
<gene>
    <name evidence="1" type="ORF">COW98_03725</name>
</gene>
<dbReference type="SUPFAM" id="SSF102114">
    <property type="entry name" value="Radical SAM enzymes"/>
    <property type="match status" value="1"/>
</dbReference>
<dbReference type="InterPro" id="IPR013785">
    <property type="entry name" value="Aldolase_TIM"/>
</dbReference>
<name>A0A2H0BXS6_9BACT</name>
<dbReference type="InterPro" id="IPR034428">
    <property type="entry name" value="ThiH/NoCL/HydG-like"/>
</dbReference>